<dbReference type="InterPro" id="IPR033985">
    <property type="entry name" value="SusD-like_N"/>
</dbReference>
<dbReference type="InterPro" id="IPR011990">
    <property type="entry name" value="TPR-like_helical_dom_sf"/>
</dbReference>
<organism evidence="8 9">
    <name type="scientific">Flavobacterium ardleyense</name>
    <dbReference type="NCBI Taxonomy" id="2038737"/>
    <lineage>
        <taxon>Bacteria</taxon>
        <taxon>Pseudomonadati</taxon>
        <taxon>Bacteroidota</taxon>
        <taxon>Flavobacteriia</taxon>
        <taxon>Flavobacteriales</taxon>
        <taxon>Flavobacteriaceae</taxon>
        <taxon>Flavobacterium</taxon>
    </lineage>
</organism>
<dbReference type="Gene3D" id="1.25.40.390">
    <property type="match status" value="1"/>
</dbReference>
<keyword evidence="9" id="KW-1185">Reference proteome</keyword>
<gene>
    <name evidence="8" type="ORF">ACFSX9_04215</name>
</gene>
<keyword evidence="3" id="KW-0732">Signal</keyword>
<dbReference type="Pfam" id="PF14322">
    <property type="entry name" value="SusD-like_3"/>
    <property type="match status" value="1"/>
</dbReference>
<evidence type="ECO:0000256" key="5">
    <source>
        <dbReference type="ARBA" id="ARBA00023237"/>
    </source>
</evidence>
<evidence type="ECO:0000259" key="6">
    <source>
        <dbReference type="Pfam" id="PF07980"/>
    </source>
</evidence>
<accession>A0ABW5Z5K8</accession>
<dbReference type="PROSITE" id="PS51257">
    <property type="entry name" value="PROKAR_LIPOPROTEIN"/>
    <property type="match status" value="1"/>
</dbReference>
<sequence>MKNIKYEMTFVFAYCLLVVSALCLLYSCDDFVSVDLPSNQLTGEAVFEDVATADAALAHIYAQLRHDVLVTGTSNGLSCLMGNYADELDYYSSGNLPALHFNQNNLLATNSTVGSIWKSTYNLIYASNAVIEGVLNSGSLSATNKSRLLGEAYFIRAYLHFYLVNLYGEIPYVVSTDYKVNTTISKLAVSDVYSKLTTDLQQAISSLPATYAVAGRAKPNKSTAHAFLSRVKLYSGQWSEAAFYADEVIGTTSLYNLPSTVTSVFLKTSTGTLWQLMPQTNTFNTFEAQTFIFVTGPPPTYALTDGLVSSFEVGDLRRTNWIGTVTSGAQSWYYPNKYKERVATGPSVENSILFRLEELYLIRAEANAQLDNLTSAQDDLNVIRNRAGLSNTLANTKTALLEAIQDERRKEFFTELGHRWFDLKRTGMVNSVLSGVKPGWDATDILLPLPSSELLLNSNLLPQNPGY</sequence>
<dbReference type="Proteomes" id="UP001597549">
    <property type="component" value="Unassembled WGS sequence"/>
</dbReference>
<evidence type="ECO:0000259" key="7">
    <source>
        <dbReference type="Pfam" id="PF14322"/>
    </source>
</evidence>
<dbReference type="EMBL" id="JBHUOL010000010">
    <property type="protein sequence ID" value="MFD2907932.1"/>
    <property type="molecule type" value="Genomic_DNA"/>
</dbReference>
<dbReference type="Pfam" id="PF07980">
    <property type="entry name" value="SusD_RagB"/>
    <property type="match status" value="1"/>
</dbReference>
<evidence type="ECO:0000256" key="1">
    <source>
        <dbReference type="ARBA" id="ARBA00004442"/>
    </source>
</evidence>
<dbReference type="SUPFAM" id="SSF48452">
    <property type="entry name" value="TPR-like"/>
    <property type="match status" value="1"/>
</dbReference>
<evidence type="ECO:0000313" key="8">
    <source>
        <dbReference type="EMBL" id="MFD2907932.1"/>
    </source>
</evidence>
<name>A0ABW5Z5K8_9FLAO</name>
<feature type="domain" description="SusD-like N-terminal" evidence="7">
    <location>
        <begin position="99"/>
        <end position="233"/>
    </location>
</feature>
<keyword evidence="4" id="KW-0472">Membrane</keyword>
<dbReference type="RefSeq" id="WP_379804806.1">
    <property type="nucleotide sequence ID" value="NZ_JBHUOL010000010.1"/>
</dbReference>
<evidence type="ECO:0000313" key="9">
    <source>
        <dbReference type="Proteomes" id="UP001597549"/>
    </source>
</evidence>
<feature type="domain" description="RagB/SusD" evidence="6">
    <location>
        <begin position="330"/>
        <end position="467"/>
    </location>
</feature>
<protein>
    <submittedName>
        <fullName evidence="8">RagB/SusD family nutrient uptake outer membrane protein</fullName>
    </submittedName>
</protein>
<evidence type="ECO:0000256" key="2">
    <source>
        <dbReference type="ARBA" id="ARBA00006275"/>
    </source>
</evidence>
<comment type="similarity">
    <text evidence="2">Belongs to the SusD family.</text>
</comment>
<dbReference type="InterPro" id="IPR012944">
    <property type="entry name" value="SusD_RagB_dom"/>
</dbReference>
<dbReference type="CDD" id="cd08977">
    <property type="entry name" value="SusD"/>
    <property type="match status" value="1"/>
</dbReference>
<comment type="caution">
    <text evidence="8">The sequence shown here is derived from an EMBL/GenBank/DDBJ whole genome shotgun (WGS) entry which is preliminary data.</text>
</comment>
<comment type="subcellular location">
    <subcellularLocation>
        <location evidence="1">Cell outer membrane</location>
    </subcellularLocation>
</comment>
<keyword evidence="5" id="KW-0998">Cell outer membrane</keyword>
<evidence type="ECO:0000256" key="4">
    <source>
        <dbReference type="ARBA" id="ARBA00023136"/>
    </source>
</evidence>
<reference evidence="9" key="1">
    <citation type="journal article" date="2019" name="Int. J. Syst. Evol. Microbiol.">
        <title>The Global Catalogue of Microorganisms (GCM) 10K type strain sequencing project: providing services to taxonomists for standard genome sequencing and annotation.</title>
        <authorList>
            <consortium name="The Broad Institute Genomics Platform"/>
            <consortium name="The Broad Institute Genome Sequencing Center for Infectious Disease"/>
            <person name="Wu L."/>
            <person name="Ma J."/>
        </authorList>
    </citation>
    <scope>NUCLEOTIDE SEQUENCE [LARGE SCALE GENOMIC DNA]</scope>
    <source>
        <strain evidence="9">KCTC 52644</strain>
    </source>
</reference>
<evidence type="ECO:0000256" key="3">
    <source>
        <dbReference type="ARBA" id="ARBA00022729"/>
    </source>
</evidence>
<proteinExistence type="inferred from homology"/>